<feature type="transmembrane region" description="Helical" evidence="1">
    <location>
        <begin position="44"/>
        <end position="63"/>
    </location>
</feature>
<keyword evidence="3" id="KW-1185">Reference proteome</keyword>
<accession>A0A2K4MME3</accession>
<dbReference type="EMBL" id="PPTF01000060">
    <property type="protein sequence ID" value="POA98192.1"/>
    <property type="molecule type" value="Genomic_DNA"/>
</dbReference>
<evidence type="ECO:0000256" key="1">
    <source>
        <dbReference type="SAM" id="Phobius"/>
    </source>
</evidence>
<keyword evidence="1" id="KW-0472">Membrane</keyword>
<reference evidence="2 3" key="1">
    <citation type="submission" date="2018-01" db="EMBL/GenBank/DDBJ databases">
        <title>Genomic Sequence of Chromobacterium MWU13-2610 from wild cranberry bogs within the Cape Cod National Seashore.</title>
        <authorList>
            <person name="O'Hara-Hanley K."/>
            <person name="Soby S."/>
            <person name="Harrison A."/>
        </authorList>
    </citation>
    <scope>NUCLEOTIDE SEQUENCE [LARGE SCALE GENOMIC DNA]</scope>
    <source>
        <strain evidence="2 3">MWU13-2610</strain>
    </source>
</reference>
<keyword evidence="1" id="KW-1133">Transmembrane helix</keyword>
<comment type="caution">
    <text evidence="2">The sequence shown here is derived from an EMBL/GenBank/DDBJ whole genome shotgun (WGS) entry which is preliminary data.</text>
</comment>
<dbReference type="AlphaFoldDB" id="A0A2K4MME3"/>
<dbReference type="Proteomes" id="UP000236416">
    <property type="component" value="Unassembled WGS sequence"/>
</dbReference>
<protein>
    <submittedName>
        <fullName evidence="2">Uncharacterized protein</fullName>
    </submittedName>
</protein>
<name>A0A2K4MME3_9NEIS</name>
<evidence type="ECO:0000313" key="2">
    <source>
        <dbReference type="EMBL" id="POA98192.1"/>
    </source>
</evidence>
<evidence type="ECO:0000313" key="3">
    <source>
        <dbReference type="Proteomes" id="UP000236416"/>
    </source>
</evidence>
<keyword evidence="1" id="KW-0812">Transmembrane</keyword>
<proteinExistence type="predicted"/>
<dbReference type="RefSeq" id="WP_103320364.1">
    <property type="nucleotide sequence ID" value="NZ_PPTF01000060.1"/>
</dbReference>
<sequence length="65" mass="7561">MKTGNADPDGPSSNSLLQYWLHKLNHSRLRMDDKLHSEPIQEEILLNLMVICCIILLALFTYLHR</sequence>
<gene>
    <name evidence="2" type="ORF">C2134_12105</name>
</gene>
<organism evidence="2 3">
    <name type="scientific">Chromobacterium sinusclupearum</name>
    <dbReference type="NCBI Taxonomy" id="2077146"/>
    <lineage>
        <taxon>Bacteria</taxon>
        <taxon>Pseudomonadati</taxon>
        <taxon>Pseudomonadota</taxon>
        <taxon>Betaproteobacteria</taxon>
        <taxon>Neisseriales</taxon>
        <taxon>Chromobacteriaceae</taxon>
        <taxon>Chromobacterium</taxon>
    </lineage>
</organism>